<comment type="caution">
    <text evidence="3">The sequence shown here is derived from an EMBL/GenBank/DDBJ whole genome shotgun (WGS) entry which is preliminary data.</text>
</comment>
<evidence type="ECO:0000313" key="4">
    <source>
        <dbReference type="Proteomes" id="UP001153069"/>
    </source>
</evidence>
<evidence type="ECO:0008006" key="5">
    <source>
        <dbReference type="Google" id="ProtNLM"/>
    </source>
</evidence>
<reference evidence="3" key="1">
    <citation type="submission" date="2020-06" db="EMBL/GenBank/DDBJ databases">
        <authorList>
            <consortium name="Plant Systems Biology data submission"/>
        </authorList>
    </citation>
    <scope>NUCLEOTIDE SEQUENCE</scope>
    <source>
        <strain evidence="3">D6</strain>
    </source>
</reference>
<proteinExistence type="predicted"/>
<evidence type="ECO:0000313" key="3">
    <source>
        <dbReference type="EMBL" id="CAB9510431.1"/>
    </source>
</evidence>
<organism evidence="3 4">
    <name type="scientific">Seminavis robusta</name>
    <dbReference type="NCBI Taxonomy" id="568900"/>
    <lineage>
        <taxon>Eukaryota</taxon>
        <taxon>Sar</taxon>
        <taxon>Stramenopiles</taxon>
        <taxon>Ochrophyta</taxon>
        <taxon>Bacillariophyta</taxon>
        <taxon>Bacillariophyceae</taxon>
        <taxon>Bacillariophycidae</taxon>
        <taxon>Naviculales</taxon>
        <taxon>Naviculaceae</taxon>
        <taxon>Seminavis</taxon>
    </lineage>
</organism>
<gene>
    <name evidence="3" type="ORF">SEMRO_436_G142530.1</name>
</gene>
<evidence type="ECO:0000256" key="2">
    <source>
        <dbReference type="SAM" id="SignalP"/>
    </source>
</evidence>
<protein>
    <recommendedName>
        <fullName evidence="5">TauD/TfdA-like domain-containing protein</fullName>
    </recommendedName>
</protein>
<dbReference type="Proteomes" id="UP001153069">
    <property type="component" value="Unassembled WGS sequence"/>
</dbReference>
<dbReference type="AlphaFoldDB" id="A0A9N8HDP2"/>
<accession>A0A9N8HDP2</accession>
<keyword evidence="4" id="KW-1185">Reference proteome</keyword>
<keyword evidence="2" id="KW-0732">Signal</keyword>
<sequence>MKWCIILVLLDELRFIASQTQRKEERHCGGETLLAYNRDHSKNISPKLQQFVKDHGGILHRREYRSKHTIIERGNNQEGSSSQFDPMTWQDKTKATTREEAIQYFKRLGCDPVYFDPNDTLIAENMQSGFNEQGDWFNNLYPIVDSLPGKWPLGGLADGAYIPREMIERLQIDVWKAVKVLRLRPGDWLVLNNRSVQHGRLPFEESAHQKRLILTVYTE</sequence>
<dbReference type="EMBL" id="CAICTM010000435">
    <property type="protein sequence ID" value="CAB9510431.1"/>
    <property type="molecule type" value="Genomic_DNA"/>
</dbReference>
<dbReference type="GO" id="GO:0016491">
    <property type="term" value="F:oxidoreductase activity"/>
    <property type="evidence" value="ECO:0007669"/>
    <property type="project" value="UniProtKB-KW"/>
</dbReference>
<keyword evidence="1" id="KW-0560">Oxidoreductase</keyword>
<dbReference type="SUPFAM" id="SSF51197">
    <property type="entry name" value="Clavaminate synthase-like"/>
    <property type="match status" value="1"/>
</dbReference>
<name>A0A9N8HDP2_9STRA</name>
<evidence type="ECO:0000256" key="1">
    <source>
        <dbReference type="ARBA" id="ARBA00023002"/>
    </source>
</evidence>
<dbReference type="InterPro" id="IPR042098">
    <property type="entry name" value="TauD-like_sf"/>
</dbReference>
<feature type="chain" id="PRO_5040208102" description="TauD/TfdA-like domain-containing protein" evidence="2">
    <location>
        <begin position="19"/>
        <end position="219"/>
    </location>
</feature>
<dbReference type="OrthoDB" id="408743at2759"/>
<feature type="signal peptide" evidence="2">
    <location>
        <begin position="1"/>
        <end position="18"/>
    </location>
</feature>
<dbReference type="Gene3D" id="3.60.130.10">
    <property type="entry name" value="Clavaminate synthase-like"/>
    <property type="match status" value="1"/>
</dbReference>